<sequence>MDHHYVSDGSHRHFDLEKVQQDILQQHKNIERQINQLKSNIALIRGYDKPACSKHNRVRNSHHVEETLF</sequence>
<gene>
    <name evidence="1" type="primary">PPlxyGV083</name>
</gene>
<protein>
    <submittedName>
        <fullName evidence="1">PlxyGVORF83 protein</fullName>
    </submittedName>
</protein>
<reference evidence="1" key="1">
    <citation type="journal article" date="2016" name="Arch. Virol.">
        <title>The comparative analysis of complete genome sequences from two South African betabaculoviruses: Phthorimaea operculella granulovirus and Plutella xylostella granulovirus.</title>
        <authorList>
            <person name="Jukes M.D."/>
            <person name="Motsoeneng B.M."/>
            <person name="Knox C.M."/>
            <person name="Hill M.P."/>
            <person name="Moore S.D."/>
        </authorList>
    </citation>
    <scope>NUCLEOTIDE SEQUENCE</scope>
    <source>
        <strain evidence="1">SA</strain>
    </source>
</reference>
<dbReference type="EMBL" id="KU666537">
    <property type="protein sequence ID" value="ANY57602.1"/>
    <property type="molecule type" value="Genomic_DNA"/>
</dbReference>
<evidence type="ECO:0000313" key="1">
    <source>
        <dbReference type="EMBL" id="ANY57602.1"/>
    </source>
</evidence>
<organism evidence="1">
    <name type="scientific">Plutella xylostella granulovirus</name>
    <dbReference type="NCBI Taxonomy" id="98383"/>
    <lineage>
        <taxon>Viruses</taxon>
        <taxon>Viruses incertae sedis</taxon>
        <taxon>Naldaviricetes</taxon>
        <taxon>Lefavirales</taxon>
        <taxon>Baculoviridae</taxon>
        <taxon>Betabaculovirus</taxon>
        <taxon>Betabaculovirus pluxylostellae</taxon>
    </lineage>
</organism>
<name>A0A1B2CSH2_9BBAC</name>
<proteinExistence type="predicted"/>
<accession>A0A1B2CSH2</accession>